<gene>
    <name evidence="1" type="ORF">ACFSJS_09000</name>
</gene>
<name>A0ABW4PHU5_9ACTN</name>
<protein>
    <submittedName>
        <fullName evidence="1">Uncharacterized protein</fullName>
    </submittedName>
</protein>
<accession>A0ABW4PHU5</accession>
<sequence length="64" mass="6998">MILTRLLRILLGGAPPVAPMARLLVLDHTAFVLRVRTGARYQADGEVRGVRGYGRTLQGVEVRA</sequence>
<evidence type="ECO:0000313" key="2">
    <source>
        <dbReference type="Proteomes" id="UP001597365"/>
    </source>
</evidence>
<dbReference type="RefSeq" id="WP_380898700.1">
    <property type="nucleotide sequence ID" value="NZ_JBHUFU010000004.1"/>
</dbReference>
<dbReference type="Proteomes" id="UP001597365">
    <property type="component" value="Unassembled WGS sequence"/>
</dbReference>
<proteinExistence type="predicted"/>
<comment type="caution">
    <text evidence="1">The sequence shown here is derived from an EMBL/GenBank/DDBJ whole genome shotgun (WGS) entry which is preliminary data.</text>
</comment>
<reference evidence="2" key="1">
    <citation type="journal article" date="2019" name="Int. J. Syst. Evol. Microbiol.">
        <title>The Global Catalogue of Microorganisms (GCM) 10K type strain sequencing project: providing services to taxonomists for standard genome sequencing and annotation.</title>
        <authorList>
            <consortium name="The Broad Institute Genomics Platform"/>
            <consortium name="The Broad Institute Genome Sequencing Center for Infectious Disease"/>
            <person name="Wu L."/>
            <person name="Ma J."/>
        </authorList>
    </citation>
    <scope>NUCLEOTIDE SEQUENCE [LARGE SCALE GENOMIC DNA]</scope>
    <source>
        <strain evidence="2">CGMCC 4.7455</strain>
    </source>
</reference>
<keyword evidence="2" id="KW-1185">Reference proteome</keyword>
<evidence type="ECO:0000313" key="1">
    <source>
        <dbReference type="EMBL" id="MFD1829802.1"/>
    </source>
</evidence>
<organism evidence="1 2">
    <name type="scientific">Streptomyces desertarenae</name>
    <dbReference type="NCBI Taxonomy" id="2666184"/>
    <lineage>
        <taxon>Bacteria</taxon>
        <taxon>Bacillati</taxon>
        <taxon>Actinomycetota</taxon>
        <taxon>Actinomycetes</taxon>
        <taxon>Kitasatosporales</taxon>
        <taxon>Streptomycetaceae</taxon>
        <taxon>Streptomyces</taxon>
    </lineage>
</organism>
<dbReference type="EMBL" id="JBHUFU010000004">
    <property type="protein sequence ID" value="MFD1829802.1"/>
    <property type="molecule type" value="Genomic_DNA"/>
</dbReference>